<gene>
    <name evidence="1" type="ORF">BO87DRAFT_161395</name>
</gene>
<dbReference type="EMBL" id="KZ821448">
    <property type="protein sequence ID" value="PYH38020.1"/>
    <property type="molecule type" value="Genomic_DNA"/>
</dbReference>
<dbReference type="RefSeq" id="XP_025483498.1">
    <property type="nucleotide sequence ID" value="XM_025618249.1"/>
</dbReference>
<dbReference type="Proteomes" id="UP000247647">
    <property type="component" value="Unassembled WGS sequence"/>
</dbReference>
<accession>A0A318Z2I7</accession>
<dbReference type="GeneID" id="37120705"/>
<organism evidence="1 2">
    <name type="scientific">Aspergillus neoniger (strain CBS 115656)</name>
    <dbReference type="NCBI Taxonomy" id="1448310"/>
    <lineage>
        <taxon>Eukaryota</taxon>
        <taxon>Fungi</taxon>
        <taxon>Dikarya</taxon>
        <taxon>Ascomycota</taxon>
        <taxon>Pezizomycotina</taxon>
        <taxon>Eurotiomycetes</taxon>
        <taxon>Eurotiomycetidae</taxon>
        <taxon>Eurotiales</taxon>
        <taxon>Aspergillaceae</taxon>
        <taxon>Aspergillus</taxon>
        <taxon>Aspergillus subgen. Circumdati</taxon>
    </lineage>
</organism>
<name>A0A318Z2I7_ASPNB</name>
<reference evidence="1" key="1">
    <citation type="submission" date="2016-12" db="EMBL/GenBank/DDBJ databases">
        <title>The genomes of Aspergillus section Nigri reveals drivers in fungal speciation.</title>
        <authorList>
            <consortium name="DOE Joint Genome Institute"/>
            <person name="Vesth T.C."/>
            <person name="Nybo J."/>
            <person name="Theobald S."/>
            <person name="Brandl J."/>
            <person name="Frisvad J.C."/>
            <person name="Nielsen K.F."/>
            <person name="Lyhne E.K."/>
            <person name="Kogle M.E."/>
            <person name="Kuo A."/>
            <person name="Riley R."/>
            <person name="Clum A."/>
            <person name="Nolan M."/>
            <person name="Lipzen A."/>
            <person name="Salamov A."/>
            <person name="Henrissat B."/>
            <person name="Wiebenga A."/>
            <person name="De Vries R.P."/>
            <person name="Grigoriev I.V."/>
            <person name="Mortensen U.H."/>
            <person name="Andersen M.R."/>
            <person name="Baker S.E."/>
        </authorList>
    </citation>
    <scope>NUCLEOTIDE SEQUENCE [LARGE SCALE GENOMIC DNA]</scope>
    <source>
        <strain evidence="1">CBS 115656</strain>
    </source>
</reference>
<sequence>MNNGWSGLNIVECSDACLANRIMESQKCKGWYNGDDPNAGRHWAMHCKSRGTMYSLGRGGKRGGGGSAKVTMTRTMTYNQEELRWWRSRSYARSKPRS</sequence>
<evidence type="ECO:0000313" key="1">
    <source>
        <dbReference type="EMBL" id="PYH38020.1"/>
    </source>
</evidence>
<protein>
    <submittedName>
        <fullName evidence="1">Uncharacterized protein</fullName>
    </submittedName>
</protein>
<keyword evidence="2" id="KW-1185">Reference proteome</keyword>
<evidence type="ECO:0000313" key="2">
    <source>
        <dbReference type="Proteomes" id="UP000247647"/>
    </source>
</evidence>
<dbReference type="AlphaFoldDB" id="A0A318Z2I7"/>
<proteinExistence type="predicted"/>